<organism evidence="2 3">
    <name type="scientific">Marinobacter persicus</name>
    <dbReference type="NCBI Taxonomy" id="930118"/>
    <lineage>
        <taxon>Bacteria</taxon>
        <taxon>Pseudomonadati</taxon>
        <taxon>Pseudomonadota</taxon>
        <taxon>Gammaproteobacteria</taxon>
        <taxon>Pseudomonadales</taxon>
        <taxon>Marinobacteraceae</taxon>
        <taxon>Marinobacter</taxon>
    </lineage>
</organism>
<proteinExistence type="predicted"/>
<protein>
    <submittedName>
        <fullName evidence="2">Diguanylate cyclase</fullName>
    </submittedName>
</protein>
<keyword evidence="3" id="KW-1185">Reference proteome</keyword>
<accession>A0A1I3T3P6</accession>
<dbReference type="InterPro" id="IPR048516">
    <property type="entry name" value="DGCcoil"/>
</dbReference>
<dbReference type="Proteomes" id="UP000199445">
    <property type="component" value="Unassembled WGS sequence"/>
</dbReference>
<dbReference type="AlphaFoldDB" id="A0A1I3T3P6"/>
<feature type="domain" description="DGC-associated coil" evidence="1">
    <location>
        <begin position="6"/>
        <end position="67"/>
    </location>
</feature>
<evidence type="ECO:0000259" key="1">
    <source>
        <dbReference type="Pfam" id="PF20975"/>
    </source>
</evidence>
<reference evidence="2 3" key="1">
    <citation type="submission" date="2016-10" db="EMBL/GenBank/DDBJ databases">
        <authorList>
            <person name="de Groot N.N."/>
        </authorList>
    </citation>
    <scope>NUCLEOTIDE SEQUENCE [LARGE SCALE GENOMIC DNA]</scope>
    <source>
        <strain evidence="2 3">IBRC-M 10445</strain>
    </source>
</reference>
<dbReference type="EMBL" id="FOSC01000004">
    <property type="protein sequence ID" value="SFJ65132.1"/>
    <property type="molecule type" value="Genomic_DNA"/>
</dbReference>
<gene>
    <name evidence="2" type="ORF">SAMN05216429_104192</name>
</gene>
<name>A0A1I3T3P6_9GAMM</name>
<evidence type="ECO:0000313" key="3">
    <source>
        <dbReference type="Proteomes" id="UP000199445"/>
    </source>
</evidence>
<dbReference type="Pfam" id="PF20975">
    <property type="entry name" value="DGCcoil"/>
    <property type="match status" value="1"/>
</dbReference>
<evidence type="ECO:0000313" key="2">
    <source>
        <dbReference type="EMBL" id="SFJ65132.1"/>
    </source>
</evidence>
<sequence length="222" mass="25723">MASDESWKDKYFRELEESEHKEKQWQTERHLLERMLVRTSLASEGQSDELDGLLGRVREDLRQKKLDVESWRELQDEIDRQITLLDESHERARRAAPSVAAPELAKEAPAEEELELADRTQQLRIARRVGQLLGQMLQQVSLESQVEARARGLQKMLLGSNDWTVLRKGWIRWPIWSLKRLPAASANSRRFLSAWTSAWRPCASTSPSRAVCTSRVRGIRKP</sequence>